<gene>
    <name evidence="1" type="ORF">C7M51_00750</name>
</gene>
<proteinExistence type="predicted"/>
<dbReference type="Proteomes" id="UP000464053">
    <property type="component" value="Chromosome"/>
</dbReference>
<name>A0A6P1PWU5_9GAMM</name>
<dbReference type="AlphaFoldDB" id="A0A6P1PWU5"/>
<keyword evidence="2" id="KW-1185">Reference proteome</keyword>
<reference evidence="1 2" key="1">
    <citation type="submission" date="2018-03" db="EMBL/GenBank/DDBJ databases">
        <title>Pantoea intestinalis SRCM103226 isolated form the mealworm.</title>
        <authorList>
            <person name="Jeong D.-Y."/>
            <person name="Kim J.W."/>
        </authorList>
    </citation>
    <scope>NUCLEOTIDE SEQUENCE [LARGE SCALE GENOMIC DNA]</scope>
    <source>
        <strain evidence="1 2">SRCM103226</strain>
    </source>
</reference>
<sequence>MPNRSFNRRWQKGLPEAIAEKEWKSYLINNMDCEQVRINRKWQKKTTP</sequence>
<protein>
    <submittedName>
        <fullName evidence="1">Uncharacterized protein</fullName>
    </submittedName>
</protein>
<accession>A0A6P1PWU5</accession>
<dbReference type="EMBL" id="CP028271">
    <property type="protein sequence ID" value="QHM70477.1"/>
    <property type="molecule type" value="Genomic_DNA"/>
</dbReference>
<evidence type="ECO:0000313" key="2">
    <source>
        <dbReference type="Proteomes" id="UP000464053"/>
    </source>
</evidence>
<dbReference type="KEGG" id="mint:C7M51_00750"/>
<organism evidence="1 2">
    <name type="scientific">Mixta intestinalis</name>
    <dbReference type="NCBI Taxonomy" id="1615494"/>
    <lineage>
        <taxon>Bacteria</taxon>
        <taxon>Pseudomonadati</taxon>
        <taxon>Pseudomonadota</taxon>
        <taxon>Gammaproteobacteria</taxon>
        <taxon>Enterobacterales</taxon>
        <taxon>Erwiniaceae</taxon>
        <taxon>Mixta</taxon>
    </lineage>
</organism>
<evidence type="ECO:0000313" key="1">
    <source>
        <dbReference type="EMBL" id="QHM70477.1"/>
    </source>
</evidence>